<evidence type="ECO:0000313" key="1">
    <source>
        <dbReference type="EMBL" id="QNJ89967.1"/>
    </source>
</evidence>
<geneLocation type="plasmid" evidence="1 2">
    <name>unnamed2</name>
</geneLocation>
<dbReference type="RefSeq" id="WP_187095119.1">
    <property type="nucleotide sequence ID" value="NZ_CP059893.1"/>
</dbReference>
<name>A0A7G8P6K1_9MYCO</name>
<keyword evidence="1" id="KW-0614">Plasmid</keyword>
<dbReference type="InterPro" id="IPR022536">
    <property type="entry name" value="EspC"/>
</dbReference>
<dbReference type="Proteomes" id="UP000515498">
    <property type="component" value="Plasmid unnamed2"/>
</dbReference>
<accession>A0A7G8P6K1</accession>
<dbReference type="GO" id="GO:0009306">
    <property type="term" value="P:protein secretion"/>
    <property type="evidence" value="ECO:0007669"/>
    <property type="project" value="InterPro"/>
</dbReference>
<gene>
    <name evidence="1" type="ORF">HZU40_00465</name>
</gene>
<evidence type="ECO:0000313" key="2">
    <source>
        <dbReference type="Proteomes" id="UP000515498"/>
    </source>
</evidence>
<proteinExistence type="predicted"/>
<dbReference type="Pfam" id="PF10824">
    <property type="entry name" value="T7SS_ESX_EspC"/>
    <property type="match status" value="1"/>
</dbReference>
<sequence length="224" mass="23771">MGLLNVNPADLYRAADDYTELAARTAQLPAQARAEIQRIAISHGPMGFPMAVGIAAGMAARASAVQAKAARFEQYADNFTGHAAAYIDQDRAAAATFDALEFPQAHVDPKPPPDQPATPPVVCWLPSPGADPAKYCPAETTRIEYVDDKGRWIQKDIGTGANEVIMNGELPGVEYLPGPPTGQAAPGTTDRLWPDEHGNLVHEHHAPAGGPPTIEVLAPGRISW</sequence>
<reference evidence="1 2" key="1">
    <citation type="submission" date="2020-07" db="EMBL/GenBank/DDBJ databases">
        <title>Draft genome sequence of four isobutane-metabolizing strains capable of cometabolically degrading diverse ether contaminants.</title>
        <authorList>
            <person name="Chen W."/>
            <person name="Faulkner N."/>
            <person name="Smith C."/>
            <person name="Hyman M."/>
        </authorList>
    </citation>
    <scope>NUCLEOTIDE SEQUENCE [LARGE SCALE GENOMIC DNA]</scope>
    <source>
        <strain evidence="1 2">2A</strain>
        <plasmid evidence="1 2">unnamed2</plasmid>
    </source>
</reference>
<protein>
    <submittedName>
        <fullName evidence="1">Uncharacterized protein</fullName>
    </submittedName>
</protein>
<dbReference type="KEGG" id="mflu:HZU40_00465"/>
<dbReference type="AlphaFoldDB" id="A0A7G8P6K1"/>
<dbReference type="EMBL" id="CP059893">
    <property type="protein sequence ID" value="QNJ89967.1"/>
    <property type="molecule type" value="Genomic_DNA"/>
</dbReference>
<organism evidence="1 2">
    <name type="scientific">Mycolicibacterium fluoranthenivorans</name>
    <dbReference type="NCBI Taxonomy" id="258505"/>
    <lineage>
        <taxon>Bacteria</taxon>
        <taxon>Bacillati</taxon>
        <taxon>Actinomycetota</taxon>
        <taxon>Actinomycetes</taxon>
        <taxon>Mycobacteriales</taxon>
        <taxon>Mycobacteriaceae</taxon>
        <taxon>Mycolicibacterium</taxon>
    </lineage>
</organism>